<organism evidence="1 2">
    <name type="scientific">Dimargaris verticillata</name>
    <dbReference type="NCBI Taxonomy" id="2761393"/>
    <lineage>
        <taxon>Eukaryota</taxon>
        <taxon>Fungi</taxon>
        <taxon>Fungi incertae sedis</taxon>
        <taxon>Zoopagomycota</taxon>
        <taxon>Kickxellomycotina</taxon>
        <taxon>Dimargaritomycetes</taxon>
        <taxon>Dimargaritales</taxon>
        <taxon>Dimargaritaceae</taxon>
        <taxon>Dimargaris</taxon>
    </lineage>
</organism>
<dbReference type="Proteomes" id="UP001151582">
    <property type="component" value="Unassembled WGS sequence"/>
</dbReference>
<evidence type="ECO:0000313" key="2">
    <source>
        <dbReference type="Proteomes" id="UP001151582"/>
    </source>
</evidence>
<evidence type="ECO:0000313" key="1">
    <source>
        <dbReference type="EMBL" id="KAJ1977372.1"/>
    </source>
</evidence>
<reference evidence="1" key="1">
    <citation type="submission" date="2022-07" db="EMBL/GenBank/DDBJ databases">
        <title>Phylogenomic reconstructions and comparative analyses of Kickxellomycotina fungi.</title>
        <authorList>
            <person name="Reynolds N.K."/>
            <person name="Stajich J.E."/>
            <person name="Barry K."/>
            <person name="Grigoriev I.V."/>
            <person name="Crous P."/>
            <person name="Smith M.E."/>
        </authorList>
    </citation>
    <scope>NUCLEOTIDE SEQUENCE</scope>
    <source>
        <strain evidence="1">RSA 567</strain>
    </source>
</reference>
<gene>
    <name evidence="1" type="ORF">H4R34_003603</name>
</gene>
<dbReference type="EMBL" id="JANBQB010000353">
    <property type="protein sequence ID" value="KAJ1977372.1"/>
    <property type="molecule type" value="Genomic_DNA"/>
</dbReference>
<keyword evidence="2" id="KW-1185">Reference proteome</keyword>
<dbReference type="OrthoDB" id="5778525at2759"/>
<comment type="caution">
    <text evidence="1">The sequence shown here is derived from an EMBL/GenBank/DDBJ whole genome shotgun (WGS) entry which is preliminary data.</text>
</comment>
<sequence>MDRYDDPETNDFPMSAFASVSIPNSGFGHSGARPWGETFAMSPTSIEPLRDMTAASFHAPPEPTLLGTTTVPGSHEPSAAWSDLSTSATGLEPPALPFDLAVDAFDPSFSIFNTSDQQYLSEFLDNFAVDDSMSLFENLSPLNISQLGANVANSVLSKETQNVTSSPGFSHAFQFETPLQLSGLTGLSLTNQASGSTPLGGVPHAGLSQSFQSALFTSDPMASGMPDLGLSSMNQPAMFGFSAASPTSLAPHALLSGMPSTLH</sequence>
<dbReference type="AlphaFoldDB" id="A0A9W8E8W9"/>
<protein>
    <submittedName>
        <fullName evidence="1">Uncharacterized protein</fullName>
    </submittedName>
</protein>
<feature type="non-terminal residue" evidence="1">
    <location>
        <position position="1"/>
    </location>
</feature>
<name>A0A9W8E8W9_9FUNG</name>
<proteinExistence type="predicted"/>
<accession>A0A9W8E8W9</accession>